<sequence>MLSLLAALALTASANSPRDSFEPLLNVTSLQDRLTQPKLIAELGSGIDGIRLLLTRASSLGPGLENWRQAPANLSTAPGLQFLASAVQAYIAFFPAVGLVTPGYFYFWPADTNTWWHQASSFKPGSTFSSFNGGTFYSSLWYSTAEGPVAITTPAFTAQNFWTINFYDIYTNAFRTVGSPYGNNAASTYWIVPPGWNDTAPEGTHVVYSPTVEGYLLGRTFAFPNTTAAAEFNVGWGAQAPFTLPRAIKFAYPEAAAAASDVDTADPLQFWRIAGEVYRRNGAPYVSDPLERLLPSLGLWQEYGFVQASVSPLALDALKAAAYYAHRILVAKWTEVGGADKNYWNAPWNWGHYGSDIVTAATVHKFFPIVNRAVDSLYYFIFVDSDGEVLDGAAEYDISFPAAPPIAANSFWSLTTGAVGVTAGPLAGTPPPGVVNPGVGALPVWSNIAADAYAIANGSWPFRVRGSVPAANSTASGRGWNAVVSPPSGAYYITLRLYVPLAEASSDAYVPPAVVRRRAAVAPAVTPSPSPSPSSPSLAAGGPARHRRQL</sequence>
<dbReference type="Pfam" id="PF06863">
    <property type="entry name" value="DUF1254"/>
    <property type="match status" value="1"/>
</dbReference>
<dbReference type="EMBL" id="JAEHOC010000054">
    <property type="protein sequence ID" value="KAG2425559.1"/>
    <property type="molecule type" value="Genomic_DNA"/>
</dbReference>
<protein>
    <submittedName>
        <fullName evidence="4">Uncharacterized protein</fullName>
    </submittedName>
</protein>
<evidence type="ECO:0000313" key="4">
    <source>
        <dbReference type="EMBL" id="KAG2425559.1"/>
    </source>
</evidence>
<dbReference type="InterPro" id="IPR010679">
    <property type="entry name" value="DUF1254"/>
</dbReference>
<keyword evidence="5" id="KW-1185">Reference proteome</keyword>
<dbReference type="InterPro" id="IPR010621">
    <property type="entry name" value="DUF1214"/>
</dbReference>
<dbReference type="PANTHER" id="PTHR36509">
    <property type="entry name" value="BLL3101 PROTEIN"/>
    <property type="match status" value="1"/>
</dbReference>
<comment type="caution">
    <text evidence="4">The sequence shown here is derived from an EMBL/GenBank/DDBJ whole genome shotgun (WGS) entry which is preliminary data.</text>
</comment>
<dbReference type="InterPro" id="IPR037050">
    <property type="entry name" value="DUF1254_sf"/>
</dbReference>
<proteinExistence type="predicted"/>
<dbReference type="AlphaFoldDB" id="A0A835SEL8"/>
<accession>A0A835SEL8</accession>
<dbReference type="Gene3D" id="2.60.120.1600">
    <property type="match status" value="1"/>
</dbReference>
<dbReference type="OrthoDB" id="532807at2759"/>
<evidence type="ECO:0000313" key="5">
    <source>
        <dbReference type="Proteomes" id="UP000650467"/>
    </source>
</evidence>
<evidence type="ECO:0000256" key="1">
    <source>
        <dbReference type="SAM" id="MobiDB-lite"/>
    </source>
</evidence>
<evidence type="ECO:0000259" key="3">
    <source>
        <dbReference type="Pfam" id="PF06863"/>
    </source>
</evidence>
<feature type="region of interest" description="Disordered" evidence="1">
    <location>
        <begin position="521"/>
        <end position="550"/>
    </location>
</feature>
<feature type="domain" description="DUF1254" evidence="3">
    <location>
        <begin position="113"/>
        <end position="224"/>
    </location>
</feature>
<reference evidence="4" key="1">
    <citation type="journal article" date="2020" name="bioRxiv">
        <title>Comparative genomics of Chlamydomonas.</title>
        <authorList>
            <person name="Craig R.J."/>
            <person name="Hasan A.R."/>
            <person name="Ness R.W."/>
            <person name="Keightley P.D."/>
        </authorList>
    </citation>
    <scope>NUCLEOTIDE SEQUENCE</scope>
    <source>
        <strain evidence="4">SAG 7.73</strain>
    </source>
</reference>
<dbReference type="PANTHER" id="PTHR36509:SF2">
    <property type="entry name" value="BLL3101 PROTEIN"/>
    <property type="match status" value="1"/>
</dbReference>
<evidence type="ECO:0000259" key="2">
    <source>
        <dbReference type="Pfam" id="PF06742"/>
    </source>
</evidence>
<feature type="domain" description="DUF1214" evidence="2">
    <location>
        <begin position="376"/>
        <end position="416"/>
    </location>
</feature>
<dbReference type="Gene3D" id="2.60.40.1610">
    <property type="entry name" value="Domain of unknown function DUF1254"/>
    <property type="match status" value="1"/>
</dbReference>
<dbReference type="SUPFAM" id="SSF160935">
    <property type="entry name" value="VPA0735-like"/>
    <property type="match status" value="1"/>
</dbReference>
<name>A0A835SEL8_CHLIN</name>
<gene>
    <name evidence="4" type="ORF">HXX76_013603</name>
</gene>
<dbReference type="Proteomes" id="UP000650467">
    <property type="component" value="Unassembled WGS sequence"/>
</dbReference>
<dbReference type="Pfam" id="PF06742">
    <property type="entry name" value="DUF1214"/>
    <property type="match status" value="1"/>
</dbReference>
<organism evidence="4 5">
    <name type="scientific">Chlamydomonas incerta</name>
    <dbReference type="NCBI Taxonomy" id="51695"/>
    <lineage>
        <taxon>Eukaryota</taxon>
        <taxon>Viridiplantae</taxon>
        <taxon>Chlorophyta</taxon>
        <taxon>core chlorophytes</taxon>
        <taxon>Chlorophyceae</taxon>
        <taxon>CS clade</taxon>
        <taxon>Chlamydomonadales</taxon>
        <taxon>Chlamydomonadaceae</taxon>
        <taxon>Chlamydomonas</taxon>
    </lineage>
</organism>